<keyword evidence="3 5" id="KW-0808">Transferase</keyword>
<dbReference type="InterPro" id="IPR050903">
    <property type="entry name" value="Bact_Chemotaxis_MeTrfase"/>
</dbReference>
<dbReference type="GO" id="GO:0032259">
    <property type="term" value="P:methylation"/>
    <property type="evidence" value="ECO:0007669"/>
    <property type="project" value="UniProtKB-KW"/>
</dbReference>
<feature type="domain" description="CheR-type methyltransferase" evidence="7">
    <location>
        <begin position="1"/>
        <end position="278"/>
    </location>
</feature>
<comment type="function">
    <text evidence="5">Methylation of the membrane-bound methyl-accepting chemotaxis proteins (MCP) to form gamma-glutamyl methyl ester residues in MCP.</text>
</comment>
<dbReference type="PANTHER" id="PTHR24422:SF19">
    <property type="entry name" value="CHEMOTAXIS PROTEIN METHYLTRANSFERASE"/>
    <property type="match status" value="1"/>
</dbReference>
<dbReference type="InterPro" id="IPR026024">
    <property type="entry name" value="Chemotaxis_MeTrfase_CheR"/>
</dbReference>
<dbReference type="EMBL" id="VHLH01000013">
    <property type="protein sequence ID" value="TPW29051.1"/>
    <property type="molecule type" value="Genomic_DNA"/>
</dbReference>
<feature type="binding site" evidence="6">
    <location>
        <position position="115"/>
    </location>
    <ligand>
        <name>S-adenosyl-L-methionine</name>
        <dbReference type="ChEBI" id="CHEBI:59789"/>
    </ligand>
</feature>
<feature type="binding site" evidence="6">
    <location>
        <position position="72"/>
    </location>
    <ligand>
        <name>S-adenosyl-L-methionine</name>
        <dbReference type="ChEBI" id="CHEBI:59789"/>
    </ligand>
</feature>
<proteinExistence type="predicted"/>
<dbReference type="Gene3D" id="1.10.155.10">
    <property type="entry name" value="Chemotaxis receptor methyltransferase CheR, N-terminal domain"/>
    <property type="match status" value="1"/>
</dbReference>
<keyword evidence="9" id="KW-1185">Reference proteome</keyword>
<feature type="binding site" evidence="6">
    <location>
        <begin position="221"/>
        <end position="222"/>
    </location>
    <ligand>
        <name>S-adenosyl-L-methionine</name>
        <dbReference type="ChEBI" id="CHEBI:59789"/>
    </ligand>
</feature>
<evidence type="ECO:0000256" key="2">
    <source>
        <dbReference type="ARBA" id="ARBA00022603"/>
    </source>
</evidence>
<dbReference type="OrthoDB" id="9816309at2"/>
<dbReference type="InterPro" id="IPR022641">
    <property type="entry name" value="CheR_N"/>
</dbReference>
<dbReference type="SUPFAM" id="SSF47757">
    <property type="entry name" value="Chemotaxis receptor methyltransferase CheR, N-terminal domain"/>
    <property type="match status" value="1"/>
</dbReference>
<accession>A0A506U7H4</accession>
<dbReference type="Pfam" id="PF03705">
    <property type="entry name" value="CheR_N"/>
    <property type="match status" value="1"/>
</dbReference>
<dbReference type="PIRSF" id="PIRSF000410">
    <property type="entry name" value="CheR"/>
    <property type="match status" value="1"/>
</dbReference>
<evidence type="ECO:0000259" key="7">
    <source>
        <dbReference type="PROSITE" id="PS50123"/>
    </source>
</evidence>
<dbReference type="InterPro" id="IPR000780">
    <property type="entry name" value="CheR_MeTrfase"/>
</dbReference>
<dbReference type="PRINTS" id="PR00996">
    <property type="entry name" value="CHERMTFRASE"/>
</dbReference>
<dbReference type="RefSeq" id="WP_141166653.1">
    <property type="nucleotide sequence ID" value="NZ_VHLH01000013.1"/>
</dbReference>
<feature type="binding site" evidence="6">
    <location>
        <position position="78"/>
    </location>
    <ligand>
        <name>S-adenosyl-L-methionine</name>
        <dbReference type="ChEBI" id="CHEBI:59789"/>
    </ligand>
</feature>
<keyword evidence="2 5" id="KW-0489">Methyltransferase</keyword>
<dbReference type="InterPro" id="IPR029063">
    <property type="entry name" value="SAM-dependent_MTases_sf"/>
</dbReference>
<feature type="binding site" evidence="6">
    <location>
        <position position="74"/>
    </location>
    <ligand>
        <name>S-adenosyl-L-methionine</name>
        <dbReference type="ChEBI" id="CHEBI:59789"/>
    </ligand>
</feature>
<keyword evidence="4 5" id="KW-0949">S-adenosyl-L-methionine</keyword>
<dbReference type="AlphaFoldDB" id="A0A506U7H4"/>
<evidence type="ECO:0000256" key="3">
    <source>
        <dbReference type="ARBA" id="ARBA00022679"/>
    </source>
</evidence>
<dbReference type="InterPro" id="IPR036804">
    <property type="entry name" value="CheR_N_sf"/>
</dbReference>
<dbReference type="SUPFAM" id="SSF53335">
    <property type="entry name" value="S-adenosyl-L-methionine-dependent methyltransferases"/>
    <property type="match status" value="1"/>
</dbReference>
<dbReference type="GO" id="GO:0008983">
    <property type="term" value="F:protein-glutamate O-methyltransferase activity"/>
    <property type="evidence" value="ECO:0007669"/>
    <property type="project" value="UniProtKB-EC"/>
</dbReference>
<name>A0A506U7H4_9HYPH</name>
<organism evidence="8 9">
    <name type="scientific">Pararhizobium mangrovi</name>
    <dbReference type="NCBI Taxonomy" id="2590452"/>
    <lineage>
        <taxon>Bacteria</taxon>
        <taxon>Pseudomonadati</taxon>
        <taxon>Pseudomonadota</taxon>
        <taxon>Alphaproteobacteria</taxon>
        <taxon>Hyphomicrobiales</taxon>
        <taxon>Rhizobiaceae</taxon>
        <taxon>Rhizobium/Agrobacterium group</taxon>
        <taxon>Pararhizobium</taxon>
    </lineage>
</organism>
<evidence type="ECO:0000256" key="1">
    <source>
        <dbReference type="ARBA" id="ARBA00001541"/>
    </source>
</evidence>
<dbReference type="Gene3D" id="3.40.50.150">
    <property type="entry name" value="Vaccinia Virus protein VP39"/>
    <property type="match status" value="1"/>
</dbReference>
<dbReference type="SMART" id="SM00138">
    <property type="entry name" value="MeTrc"/>
    <property type="match status" value="1"/>
</dbReference>
<dbReference type="Pfam" id="PF01739">
    <property type="entry name" value="CheR"/>
    <property type="match status" value="1"/>
</dbReference>
<gene>
    <name evidence="8" type="ORF">FJU11_08630</name>
</gene>
<dbReference type="PANTHER" id="PTHR24422">
    <property type="entry name" value="CHEMOTAXIS PROTEIN METHYLTRANSFERASE"/>
    <property type="match status" value="1"/>
</dbReference>
<dbReference type="Proteomes" id="UP000320314">
    <property type="component" value="Unassembled WGS sequence"/>
</dbReference>
<evidence type="ECO:0000313" key="9">
    <source>
        <dbReference type="Proteomes" id="UP000320314"/>
    </source>
</evidence>
<dbReference type="InterPro" id="IPR022642">
    <property type="entry name" value="CheR_C"/>
</dbReference>
<reference evidence="8 9" key="1">
    <citation type="submission" date="2019-06" db="EMBL/GenBank/DDBJ databases">
        <authorList>
            <person name="Li M."/>
        </authorList>
    </citation>
    <scope>NUCLEOTIDE SEQUENCE [LARGE SCALE GENOMIC DNA]</scope>
    <source>
        <strain evidence="8 9">BGMRC6574</strain>
    </source>
</reference>
<feature type="binding site" evidence="6">
    <location>
        <begin position="204"/>
        <end position="205"/>
    </location>
    <ligand>
        <name>S-adenosyl-L-methionine</name>
        <dbReference type="ChEBI" id="CHEBI:59789"/>
    </ligand>
</feature>
<sequence>MTSADFDKIASLLYAQAGIHLSGEKTALVYSRLSKRLRALGMASFREYCALLEAEDGRGGERMQMLAALTTNVTRFFREQNHFDHLRARLPALLATARDGGRVRFWSAGCSNGHEPFSLAMTILAAMPEVDRTDLRILASDIDPNVLAFGRAGIYPVEDIENVPTDMRRKWFRPVKDVARRDGPALGFALAEPVRSLVAFRELNLNGDWPMKGQFDVIFCRNVTIYFDQPTRERLWLRFAEKLKPGGILYVGHSERVAGQATGLLAYDANTAYRRIGA</sequence>
<comment type="catalytic activity">
    <reaction evidence="1 5">
        <text>L-glutamyl-[protein] + S-adenosyl-L-methionine = [protein]-L-glutamate 5-O-methyl ester + S-adenosyl-L-homocysteine</text>
        <dbReference type="Rhea" id="RHEA:24452"/>
        <dbReference type="Rhea" id="RHEA-COMP:10208"/>
        <dbReference type="Rhea" id="RHEA-COMP:10311"/>
        <dbReference type="ChEBI" id="CHEBI:29973"/>
        <dbReference type="ChEBI" id="CHEBI:57856"/>
        <dbReference type="ChEBI" id="CHEBI:59789"/>
        <dbReference type="ChEBI" id="CHEBI:82795"/>
        <dbReference type="EC" id="2.1.1.80"/>
    </reaction>
</comment>
<evidence type="ECO:0000313" key="8">
    <source>
        <dbReference type="EMBL" id="TPW29051.1"/>
    </source>
</evidence>
<dbReference type="EC" id="2.1.1.80" evidence="5"/>
<evidence type="ECO:0000256" key="4">
    <source>
        <dbReference type="ARBA" id="ARBA00022691"/>
    </source>
</evidence>
<evidence type="ECO:0000256" key="5">
    <source>
        <dbReference type="PIRNR" id="PIRNR000410"/>
    </source>
</evidence>
<comment type="caution">
    <text evidence="8">The sequence shown here is derived from an EMBL/GenBank/DDBJ whole genome shotgun (WGS) entry which is preliminary data.</text>
</comment>
<evidence type="ECO:0000256" key="6">
    <source>
        <dbReference type="PIRSR" id="PIRSR000410-1"/>
    </source>
</evidence>
<dbReference type="PROSITE" id="PS50123">
    <property type="entry name" value="CHER"/>
    <property type="match status" value="1"/>
</dbReference>
<protein>
    <recommendedName>
        <fullName evidence="5">Chemotaxis protein methyltransferase</fullName>
        <ecNumber evidence="5">2.1.1.80</ecNumber>
    </recommendedName>
</protein>
<feature type="binding site" evidence="6">
    <location>
        <position position="141"/>
    </location>
    <ligand>
        <name>S-adenosyl-L-methionine</name>
        <dbReference type="ChEBI" id="CHEBI:59789"/>
    </ligand>
</feature>